<reference evidence="4" key="1">
    <citation type="submission" date="2022-11" db="EMBL/GenBank/DDBJ databases">
        <authorList>
            <person name="Kikuchi T."/>
        </authorList>
    </citation>
    <scope>NUCLEOTIDE SEQUENCE</scope>
    <source>
        <strain evidence="4">PS1010</strain>
    </source>
</reference>
<evidence type="ECO:0000259" key="3">
    <source>
        <dbReference type="PROSITE" id="PS50850"/>
    </source>
</evidence>
<feature type="transmembrane region" description="Helical" evidence="2">
    <location>
        <begin position="702"/>
        <end position="725"/>
    </location>
</feature>
<evidence type="ECO:0000313" key="5">
    <source>
        <dbReference type="Proteomes" id="UP001152747"/>
    </source>
</evidence>
<keyword evidence="5" id="KW-1185">Reference proteome</keyword>
<dbReference type="InterPro" id="IPR011701">
    <property type="entry name" value="MFS"/>
</dbReference>
<feature type="transmembrane region" description="Helical" evidence="2">
    <location>
        <begin position="316"/>
        <end position="335"/>
    </location>
</feature>
<evidence type="ECO:0000256" key="2">
    <source>
        <dbReference type="SAM" id="Phobius"/>
    </source>
</evidence>
<feature type="transmembrane region" description="Helical" evidence="2">
    <location>
        <begin position="798"/>
        <end position="819"/>
    </location>
</feature>
<dbReference type="OrthoDB" id="419734at2759"/>
<dbReference type="GO" id="GO:0016020">
    <property type="term" value="C:membrane"/>
    <property type="evidence" value="ECO:0007669"/>
    <property type="project" value="UniProtKB-SubCell"/>
</dbReference>
<feature type="transmembrane region" description="Helical" evidence="2">
    <location>
        <begin position="116"/>
        <end position="143"/>
    </location>
</feature>
<dbReference type="GO" id="GO:0022857">
    <property type="term" value="F:transmembrane transporter activity"/>
    <property type="evidence" value="ECO:0007669"/>
    <property type="project" value="InterPro"/>
</dbReference>
<dbReference type="SUPFAM" id="SSF103473">
    <property type="entry name" value="MFS general substrate transporter"/>
    <property type="match status" value="2"/>
</dbReference>
<feature type="transmembrane region" description="Helical" evidence="2">
    <location>
        <begin position="285"/>
        <end position="304"/>
    </location>
</feature>
<dbReference type="AlphaFoldDB" id="A0A9P1IMR2"/>
<proteinExistence type="predicted"/>
<feature type="transmembrane region" description="Helical" evidence="2">
    <location>
        <begin position="58"/>
        <end position="79"/>
    </location>
</feature>
<accession>A0A9P1IMR2</accession>
<keyword evidence="2" id="KW-1133">Transmembrane helix</keyword>
<feature type="transmembrane region" description="Helical" evidence="2">
    <location>
        <begin position="182"/>
        <end position="202"/>
    </location>
</feature>
<feature type="transmembrane region" description="Helical" evidence="2">
    <location>
        <begin position="868"/>
        <end position="889"/>
    </location>
</feature>
<feature type="transmembrane region" description="Helical" evidence="2">
    <location>
        <begin position="374"/>
        <end position="394"/>
    </location>
</feature>
<dbReference type="Pfam" id="PF07690">
    <property type="entry name" value="MFS_1"/>
    <property type="match status" value="2"/>
</dbReference>
<dbReference type="Gene3D" id="1.20.1250.20">
    <property type="entry name" value="MFS general substrate transporter like domains"/>
    <property type="match status" value="3"/>
</dbReference>
<feature type="transmembrane region" description="Helical" evidence="2">
    <location>
        <begin position="577"/>
        <end position="598"/>
    </location>
</feature>
<dbReference type="Proteomes" id="UP001152747">
    <property type="component" value="Unassembled WGS sequence"/>
</dbReference>
<comment type="caution">
    <text evidence="4">The sequence shown here is derived from an EMBL/GenBank/DDBJ whole genome shotgun (WGS) entry which is preliminary data.</text>
</comment>
<dbReference type="InterPro" id="IPR020846">
    <property type="entry name" value="MFS_dom"/>
</dbReference>
<feature type="transmembrane region" description="Helical" evidence="2">
    <location>
        <begin position="771"/>
        <end position="792"/>
    </location>
</feature>
<dbReference type="PANTHER" id="PTHR45757">
    <property type="entry name" value="PROTEIN CBG23364-RELATED"/>
    <property type="match status" value="1"/>
</dbReference>
<feature type="transmembrane region" description="Helical" evidence="2">
    <location>
        <begin position="245"/>
        <end position="265"/>
    </location>
</feature>
<dbReference type="PANTHER" id="PTHR45757:SF17">
    <property type="entry name" value="MAJOR FACILITATOR SUPERFAMILY (MFS) PROFILE DOMAIN-CONTAINING PROTEIN"/>
    <property type="match status" value="1"/>
</dbReference>
<gene>
    <name evidence="4" type="ORF">CAMP_LOCUS11185</name>
</gene>
<name>A0A9P1IMR2_9PELO</name>
<feature type="transmembrane region" description="Helical" evidence="2">
    <location>
        <begin position="831"/>
        <end position="856"/>
    </location>
</feature>
<evidence type="ECO:0000256" key="1">
    <source>
        <dbReference type="ARBA" id="ARBA00004141"/>
    </source>
</evidence>
<keyword evidence="2" id="KW-0812">Transmembrane</keyword>
<dbReference type="InterPro" id="IPR036259">
    <property type="entry name" value="MFS_trans_sf"/>
</dbReference>
<feature type="transmembrane region" description="Helical" evidence="2">
    <location>
        <begin position="91"/>
        <end position="110"/>
    </location>
</feature>
<dbReference type="EMBL" id="CANHGI010000004">
    <property type="protein sequence ID" value="CAI5448548.1"/>
    <property type="molecule type" value="Genomic_DNA"/>
</dbReference>
<feature type="transmembrane region" description="Helical" evidence="2">
    <location>
        <begin position="605"/>
        <end position="625"/>
    </location>
</feature>
<feature type="domain" description="Major facilitator superfamily (MFS) profile" evidence="3">
    <location>
        <begin position="464"/>
        <end position="891"/>
    </location>
</feature>
<protein>
    <recommendedName>
        <fullName evidence="3">Major facilitator superfamily (MFS) profile domain-containing protein</fullName>
    </recommendedName>
</protein>
<feature type="transmembrane region" description="Helical" evidence="2">
    <location>
        <begin position="519"/>
        <end position="538"/>
    </location>
</feature>
<dbReference type="PROSITE" id="PS50850">
    <property type="entry name" value="MFS"/>
    <property type="match status" value="1"/>
</dbReference>
<feature type="transmembrane region" description="Helical" evidence="2">
    <location>
        <begin position="406"/>
        <end position="424"/>
    </location>
</feature>
<feature type="transmembrane region" description="Helical" evidence="2">
    <location>
        <begin position="637"/>
        <end position="656"/>
    </location>
</feature>
<organism evidence="4 5">
    <name type="scientific">Caenorhabditis angaria</name>
    <dbReference type="NCBI Taxonomy" id="860376"/>
    <lineage>
        <taxon>Eukaryota</taxon>
        <taxon>Metazoa</taxon>
        <taxon>Ecdysozoa</taxon>
        <taxon>Nematoda</taxon>
        <taxon>Chromadorea</taxon>
        <taxon>Rhabditida</taxon>
        <taxon>Rhabditina</taxon>
        <taxon>Rhabditomorpha</taxon>
        <taxon>Rhabditoidea</taxon>
        <taxon>Rhabditidae</taxon>
        <taxon>Peloderinae</taxon>
        <taxon>Caenorhabditis</taxon>
    </lineage>
</organism>
<evidence type="ECO:0000313" key="4">
    <source>
        <dbReference type="EMBL" id="CAI5448548.1"/>
    </source>
</evidence>
<keyword evidence="2" id="KW-0472">Membrane</keyword>
<feature type="transmembrane region" description="Helical" evidence="2">
    <location>
        <begin position="341"/>
        <end position="362"/>
    </location>
</feature>
<feature type="transmembrane region" description="Helical" evidence="2">
    <location>
        <begin position="737"/>
        <end position="759"/>
    </location>
</feature>
<sequence length="893" mass="99580">MEIPLFLYMFGSDLQYPVFQNLIYEKECLDKFEQNVTFCRNVSNYYNDKDIQTAANHFYFISSLTLMIPSLITTLLLGAASDYWSVKIPLIIPYVGCILGSINYIVQSFLIHSSVYYLLISDVLFGICGGYIAIISTTLTYGVKTCLIRHRSYRIAGIEGAIGLGGTIGFALSGTIREACGYVAIFLIVIGLQILALIYLLLVAKETEFERRPPNENTSLINGAGKQIFEVIRDFYKVLSKKRTFHIILLLNLFAFGIELLIFSGLGDIQFSYLRYKLGWGDKKYGWFSGLSYGITTASVIFLYPLFRMWVKSDGLLASLGLSFKFVSLLMFAFIQNDIMAYAISVVVMFNRFVSTGFRAFISSLIEMNEQGKIFSIIAIMEGISSLVATSIYNNIYPKTLSFFPGLLYVISAALLLIPFFIVGSSDLYVRSMKNENLEDDDDILDSHNDRVRMPICGNYYRILVVLVSFLCLVSICSNYIIINFTFICMKDDMSETVETSNGTLKSAFDYTPTEKKHILWAVAAGTIVGTFPVNVLYVKFGAKIPFFVAGMLSALTTAITPMTAGGNTVLFLFVRFLQGIAYSADFAAVGIVIAKWAPLRETAIFISALTSFTSIASIVTNGASGLICESSLGWKYSFYFHAIGSVIVFILWLIVYNDNPAVHKSVSQKELGKIQKNKSESHLKDNIEVPYFKIFTSPTILCVWLCAFTELTTLILIATYAPIYFRSVLGFTIKEIGFWLGLLIAVHIPFRFVCAFLSDKTRCLSELGKILLFNTFAVGCVGICFVIFGYVPAENKYTAVFVLAVLECFISFNCGGFYKCGTLHARQFSTIVISTIQFTKCLALFAGPAVVAYFVTDETNQTQWSHVFISVAVLNVIATGSQTIHHIIERNC</sequence>
<feature type="transmembrane region" description="Helical" evidence="2">
    <location>
        <begin position="545"/>
        <end position="565"/>
    </location>
</feature>
<feature type="transmembrane region" description="Helical" evidence="2">
    <location>
        <begin position="460"/>
        <end position="483"/>
    </location>
</feature>
<feature type="transmembrane region" description="Helical" evidence="2">
    <location>
        <begin position="155"/>
        <end position="176"/>
    </location>
</feature>
<comment type="subcellular location">
    <subcellularLocation>
        <location evidence="1">Membrane</location>
        <topology evidence="1">Multi-pass membrane protein</topology>
    </subcellularLocation>
</comment>